<organism evidence="3 4">
    <name type="scientific">Actinokineospora guangxiensis</name>
    <dbReference type="NCBI Taxonomy" id="1490288"/>
    <lineage>
        <taxon>Bacteria</taxon>
        <taxon>Bacillati</taxon>
        <taxon>Actinomycetota</taxon>
        <taxon>Actinomycetes</taxon>
        <taxon>Pseudonocardiales</taxon>
        <taxon>Pseudonocardiaceae</taxon>
        <taxon>Actinokineospora</taxon>
    </lineage>
</organism>
<feature type="compositionally biased region" description="Low complexity" evidence="2">
    <location>
        <begin position="1"/>
        <end position="26"/>
    </location>
</feature>
<comment type="caution">
    <text evidence="3">The sequence shown here is derived from an EMBL/GenBank/DDBJ whole genome shotgun (WGS) entry which is preliminary data.</text>
</comment>
<sequence length="138" mass="13804">MAPVDTAAAPAPAGTAAAPTAPAAPAVSDGADRGTLTIAPVVVRKVAEHAADSTPGTARTTRTLGLGQHGATAEVDGDGPGVDVRLELALNYPAAVRAVADAVRAKVTEDVERITGYRVRGVSVVVTGLVPPTHNRVE</sequence>
<reference evidence="4" key="1">
    <citation type="journal article" date="2019" name="Int. J. Syst. Evol. Microbiol.">
        <title>The Global Catalogue of Microorganisms (GCM) 10K type strain sequencing project: providing services to taxonomists for standard genome sequencing and annotation.</title>
        <authorList>
            <consortium name="The Broad Institute Genomics Platform"/>
            <consortium name="The Broad Institute Genome Sequencing Center for Infectious Disease"/>
            <person name="Wu L."/>
            <person name="Ma J."/>
        </authorList>
    </citation>
    <scope>NUCLEOTIDE SEQUENCE [LARGE SCALE GENOMIC DNA]</scope>
    <source>
        <strain evidence="4">CCUG 59778</strain>
    </source>
</reference>
<dbReference type="RefSeq" id="WP_378247160.1">
    <property type="nucleotide sequence ID" value="NZ_JBHSKF010000004.1"/>
</dbReference>
<feature type="compositionally biased region" description="Low complexity" evidence="2">
    <location>
        <begin position="54"/>
        <end position="66"/>
    </location>
</feature>
<dbReference type="EMBL" id="JBHSKF010000004">
    <property type="protein sequence ID" value="MFC5287835.1"/>
    <property type="molecule type" value="Genomic_DNA"/>
</dbReference>
<proteinExistence type="inferred from homology"/>
<feature type="region of interest" description="Disordered" evidence="2">
    <location>
        <begin position="49"/>
        <end position="78"/>
    </location>
</feature>
<feature type="region of interest" description="Disordered" evidence="2">
    <location>
        <begin position="1"/>
        <end position="31"/>
    </location>
</feature>
<dbReference type="Proteomes" id="UP001596157">
    <property type="component" value="Unassembled WGS sequence"/>
</dbReference>
<keyword evidence="4" id="KW-1185">Reference proteome</keyword>
<dbReference type="InterPro" id="IPR005531">
    <property type="entry name" value="Asp23"/>
</dbReference>
<evidence type="ECO:0000313" key="4">
    <source>
        <dbReference type="Proteomes" id="UP001596157"/>
    </source>
</evidence>
<gene>
    <name evidence="3" type="ORF">ACFPM7_12300</name>
</gene>
<evidence type="ECO:0000256" key="1">
    <source>
        <dbReference type="ARBA" id="ARBA00005721"/>
    </source>
</evidence>
<evidence type="ECO:0000256" key="2">
    <source>
        <dbReference type="SAM" id="MobiDB-lite"/>
    </source>
</evidence>
<name>A0ABW0EPA4_9PSEU</name>
<dbReference type="Pfam" id="PF03780">
    <property type="entry name" value="Asp23"/>
    <property type="match status" value="1"/>
</dbReference>
<protein>
    <submittedName>
        <fullName evidence="3">Asp23/Gls24 family envelope stress response protein</fullName>
    </submittedName>
</protein>
<evidence type="ECO:0000313" key="3">
    <source>
        <dbReference type="EMBL" id="MFC5287835.1"/>
    </source>
</evidence>
<comment type="similarity">
    <text evidence="1">Belongs to the asp23 family.</text>
</comment>
<accession>A0ABW0EPA4</accession>